<evidence type="ECO:0000313" key="2">
    <source>
        <dbReference type="Proteomes" id="UP000078582"/>
    </source>
</evidence>
<dbReference type="InterPro" id="IPR025857">
    <property type="entry name" value="MacB_PCD"/>
</dbReference>
<dbReference type="Proteomes" id="UP000078582">
    <property type="component" value="Chromosome"/>
</dbReference>
<accession>A0A192H269</accession>
<protein>
    <submittedName>
        <fullName evidence="1">Uncharacterized protein</fullName>
    </submittedName>
</protein>
<dbReference type="Pfam" id="PF12704">
    <property type="entry name" value="MacB_PCD"/>
    <property type="match status" value="1"/>
</dbReference>
<organism evidence="1 2">
    <name type="scientific">Loigolactobacillus backii</name>
    <dbReference type="NCBI Taxonomy" id="375175"/>
    <lineage>
        <taxon>Bacteria</taxon>
        <taxon>Bacillati</taxon>
        <taxon>Bacillota</taxon>
        <taxon>Bacilli</taxon>
        <taxon>Lactobacillales</taxon>
        <taxon>Lactobacillaceae</taxon>
        <taxon>Loigolactobacillus</taxon>
    </lineage>
</organism>
<dbReference type="AlphaFoldDB" id="A0A192H269"/>
<sequence>MFKRKSMLAVLTAILAFAGVFFFSQMNRADYQDILDRGGLSTNAYVFKSPRQSSIVALNQTFAAQHDLENYQVQYQLPHSNTVYLYGAGNFKTLPLISGRFFNDSDFKSQIPVAVVGKKVAKKLYSPTEQSYLKYGNRYISVIGVVGNRSSSHLDNRIFISTSTKQSLTAAKVNKFRIVIDGKPYLKKRTTFQSILAAKTPIHLVPRRTPIVGTSWLARYWGYGLAIVLVFILLVGVAELGVIVSRPALVTNVLQATTRWQIFGREWRQFAVSSLGGLLVGGILGMWRLYISQYTALWWLLLAFYLVTQIYYGGRLYYYLRQQIKSGKD</sequence>
<dbReference type="EMBL" id="CP014873">
    <property type="protein sequence ID" value="ANK62904.1"/>
    <property type="molecule type" value="Genomic_DNA"/>
</dbReference>
<dbReference type="GeneID" id="42982414"/>
<dbReference type="STRING" id="375175.AYR53_09105"/>
<reference evidence="1 2" key="1">
    <citation type="submission" date="2016-03" db="EMBL/GenBank/DDBJ databases">
        <title>Pediococcus and Lactobacillus from brewery environment - whole genome sequencing and assembly.</title>
        <authorList>
            <person name="Behr J."/>
            <person name="Geissler A.J."/>
            <person name="Vogel R.F."/>
        </authorList>
    </citation>
    <scope>NUCLEOTIDE SEQUENCE [LARGE SCALE GENOMIC DNA]</scope>
    <source>
        <strain evidence="1 2">TMW 1.1989</strain>
    </source>
</reference>
<dbReference type="RefSeq" id="WP_068280650.1">
    <property type="nucleotide sequence ID" value="NZ_CP014873.1"/>
</dbReference>
<proteinExistence type="predicted"/>
<keyword evidence="2" id="KW-1185">Reference proteome</keyword>
<evidence type="ECO:0000313" key="1">
    <source>
        <dbReference type="EMBL" id="ANK62904.1"/>
    </source>
</evidence>
<gene>
    <name evidence="1" type="ORF">AYR53_09105</name>
</gene>
<dbReference type="OrthoDB" id="2329651at2"/>
<name>A0A192H269_9LACO</name>